<dbReference type="Pfam" id="PF13472">
    <property type="entry name" value="Lipase_GDSL_2"/>
    <property type="match status" value="1"/>
</dbReference>
<dbReference type="InterPro" id="IPR036514">
    <property type="entry name" value="SGNH_hydro_sf"/>
</dbReference>
<dbReference type="EMBL" id="RBKU01000001">
    <property type="protein sequence ID" value="RKR79943.1"/>
    <property type="molecule type" value="Genomic_DNA"/>
</dbReference>
<dbReference type="PANTHER" id="PTHR34407">
    <property type="entry name" value="EXPRESSED PROTEIN"/>
    <property type="match status" value="1"/>
</dbReference>
<dbReference type="OrthoDB" id="9796689at2"/>
<keyword evidence="3" id="KW-0378">Hydrolase</keyword>
<reference evidence="3 4" key="1">
    <citation type="submission" date="2018-10" db="EMBL/GenBank/DDBJ databases">
        <title>Genomic Encyclopedia of Archaeal and Bacterial Type Strains, Phase II (KMG-II): from individual species to whole genera.</title>
        <authorList>
            <person name="Goeker M."/>
        </authorList>
    </citation>
    <scope>NUCLEOTIDE SEQUENCE [LARGE SCALE GENOMIC DNA]</scope>
    <source>
        <strain evidence="3 4">DSM 18602</strain>
    </source>
</reference>
<name>A0A495ITS8_9SPHI</name>
<evidence type="ECO:0000256" key="1">
    <source>
        <dbReference type="SAM" id="SignalP"/>
    </source>
</evidence>
<protein>
    <submittedName>
        <fullName evidence="3">GDSL-like lipase/acylhydrolase family protein</fullName>
    </submittedName>
</protein>
<evidence type="ECO:0000313" key="4">
    <source>
        <dbReference type="Proteomes" id="UP000268007"/>
    </source>
</evidence>
<dbReference type="SUPFAM" id="SSF52266">
    <property type="entry name" value="SGNH hydrolase"/>
    <property type="match status" value="1"/>
</dbReference>
<dbReference type="Proteomes" id="UP000268007">
    <property type="component" value="Unassembled WGS sequence"/>
</dbReference>
<keyword evidence="1" id="KW-0732">Signal</keyword>
<organism evidence="3 4">
    <name type="scientific">Mucilaginibacter gracilis</name>
    <dbReference type="NCBI Taxonomy" id="423350"/>
    <lineage>
        <taxon>Bacteria</taxon>
        <taxon>Pseudomonadati</taxon>
        <taxon>Bacteroidota</taxon>
        <taxon>Sphingobacteriia</taxon>
        <taxon>Sphingobacteriales</taxon>
        <taxon>Sphingobacteriaceae</taxon>
        <taxon>Mucilaginibacter</taxon>
    </lineage>
</organism>
<comment type="caution">
    <text evidence="3">The sequence shown here is derived from an EMBL/GenBank/DDBJ whole genome shotgun (WGS) entry which is preliminary data.</text>
</comment>
<evidence type="ECO:0000259" key="2">
    <source>
        <dbReference type="Pfam" id="PF13472"/>
    </source>
</evidence>
<gene>
    <name evidence="3" type="ORF">BDD43_0029</name>
</gene>
<accession>A0A495ITS8</accession>
<dbReference type="PANTHER" id="PTHR34407:SF1">
    <property type="entry name" value="SGNH HYDROLASE-TYPE ESTERASE DOMAIN-CONTAINING PROTEIN"/>
    <property type="match status" value="1"/>
</dbReference>
<dbReference type="InterPro" id="IPR013830">
    <property type="entry name" value="SGNH_hydro"/>
</dbReference>
<dbReference type="RefSeq" id="WP_121195545.1">
    <property type="nucleotide sequence ID" value="NZ_RBKU01000001.1"/>
</dbReference>
<dbReference type="GO" id="GO:0016788">
    <property type="term" value="F:hydrolase activity, acting on ester bonds"/>
    <property type="evidence" value="ECO:0007669"/>
    <property type="project" value="UniProtKB-ARBA"/>
</dbReference>
<evidence type="ECO:0000313" key="3">
    <source>
        <dbReference type="EMBL" id="RKR79943.1"/>
    </source>
</evidence>
<feature type="signal peptide" evidence="1">
    <location>
        <begin position="1"/>
        <end position="25"/>
    </location>
</feature>
<sequence length="424" mass="47129">MKLKIISSLVLLAGMVTLLSTTLKAQTDTLDNLQEFNARKGLPNFFAKVKSGKAVSIAYLGGSITAAQGGWREQSLKWFQDQYPQAEIKHINAGVGGTGSDLGVFRVKNDVINFHPDLVFVEFAVNDGGLAPERIYQTMEGIVRQVWRADAKTDICFVYTLSGNMVPTLQAGKLWPSMLAMEHVALFYDIPSVKFGPEVISLIKDNRLIFQGKPEENLGKIVFSVDNVHPLAQTGHKIYTEVLTRSLKLIQNNTETFKHKLGKPYVADNWEEAQMISVKALTKTGDWQELTDADTVAKTFRSKFPCLIKSDNGGAAIKVRFKGRMAGIYDIMGPGSGQYSVVSDGGAPQLYTRFDKYGTYYHSNYFCLPMMPQGEHEVEFRVSTRPQDKMAILRKGNGIIGDLAKYNENSCYAGWLLLLGKLKN</sequence>
<dbReference type="AlphaFoldDB" id="A0A495ITS8"/>
<proteinExistence type="predicted"/>
<dbReference type="CDD" id="cd00229">
    <property type="entry name" value="SGNH_hydrolase"/>
    <property type="match status" value="1"/>
</dbReference>
<feature type="domain" description="SGNH hydrolase-type esterase" evidence="2">
    <location>
        <begin position="60"/>
        <end position="166"/>
    </location>
</feature>
<dbReference type="Gene3D" id="2.60.120.260">
    <property type="entry name" value="Galactose-binding domain-like"/>
    <property type="match status" value="1"/>
</dbReference>
<feature type="chain" id="PRO_5019808244" evidence="1">
    <location>
        <begin position="26"/>
        <end position="424"/>
    </location>
</feature>
<dbReference type="Gene3D" id="3.40.50.1110">
    <property type="entry name" value="SGNH hydrolase"/>
    <property type="match status" value="1"/>
</dbReference>
<keyword evidence="4" id="KW-1185">Reference proteome</keyword>